<feature type="coiled-coil region" evidence="1">
    <location>
        <begin position="478"/>
        <end position="505"/>
    </location>
</feature>
<name>A0AAD5TMN6_9FUNG</name>
<dbReference type="InterPro" id="IPR030465">
    <property type="entry name" value="CEP131"/>
</dbReference>
<feature type="compositionally biased region" description="Basic and acidic residues" evidence="2">
    <location>
        <begin position="1"/>
        <end position="27"/>
    </location>
</feature>
<protein>
    <submittedName>
        <fullName evidence="3">Centrosomal protein of 131 kDa</fullName>
    </submittedName>
</protein>
<feature type="compositionally biased region" description="Basic and acidic residues" evidence="2">
    <location>
        <begin position="63"/>
        <end position="78"/>
    </location>
</feature>
<feature type="compositionally biased region" description="Low complexity" evidence="2">
    <location>
        <begin position="96"/>
        <end position="106"/>
    </location>
</feature>
<dbReference type="Proteomes" id="UP001212152">
    <property type="component" value="Unassembled WGS sequence"/>
</dbReference>
<dbReference type="GO" id="GO:0005929">
    <property type="term" value="C:cilium"/>
    <property type="evidence" value="ECO:0007669"/>
    <property type="project" value="GOC"/>
</dbReference>
<evidence type="ECO:0000256" key="1">
    <source>
        <dbReference type="SAM" id="Coils"/>
    </source>
</evidence>
<feature type="coiled-coil region" evidence="1">
    <location>
        <begin position="937"/>
        <end position="964"/>
    </location>
</feature>
<feature type="region of interest" description="Disordered" evidence="2">
    <location>
        <begin position="191"/>
        <end position="352"/>
    </location>
</feature>
<evidence type="ECO:0000256" key="2">
    <source>
        <dbReference type="SAM" id="MobiDB-lite"/>
    </source>
</evidence>
<feature type="compositionally biased region" description="Low complexity" evidence="2">
    <location>
        <begin position="327"/>
        <end position="342"/>
    </location>
</feature>
<dbReference type="AlphaFoldDB" id="A0AAD5TMN6"/>
<feature type="coiled-coil region" evidence="1">
    <location>
        <begin position="776"/>
        <end position="810"/>
    </location>
</feature>
<feature type="compositionally biased region" description="Low complexity" evidence="2">
    <location>
        <begin position="206"/>
        <end position="216"/>
    </location>
</feature>
<feature type="region of interest" description="Disordered" evidence="2">
    <location>
        <begin position="125"/>
        <end position="155"/>
    </location>
</feature>
<accession>A0AAD5TMN6</accession>
<gene>
    <name evidence="3" type="primary">AZI1</name>
    <name evidence="3" type="ORF">HDU87_003264</name>
</gene>
<feature type="compositionally biased region" description="Low complexity" evidence="2">
    <location>
        <begin position="43"/>
        <end position="59"/>
    </location>
</feature>
<feature type="compositionally biased region" description="Low complexity" evidence="2">
    <location>
        <begin position="262"/>
        <end position="275"/>
    </location>
</feature>
<evidence type="ECO:0000313" key="4">
    <source>
        <dbReference type="Proteomes" id="UP001212152"/>
    </source>
</evidence>
<organism evidence="3 4">
    <name type="scientific">Geranomyces variabilis</name>
    <dbReference type="NCBI Taxonomy" id="109894"/>
    <lineage>
        <taxon>Eukaryota</taxon>
        <taxon>Fungi</taxon>
        <taxon>Fungi incertae sedis</taxon>
        <taxon>Chytridiomycota</taxon>
        <taxon>Chytridiomycota incertae sedis</taxon>
        <taxon>Chytridiomycetes</taxon>
        <taxon>Spizellomycetales</taxon>
        <taxon>Powellomycetaceae</taxon>
        <taxon>Geranomyces</taxon>
    </lineage>
</organism>
<feature type="coiled-coil region" evidence="1">
    <location>
        <begin position="875"/>
        <end position="913"/>
    </location>
</feature>
<dbReference type="PANTHER" id="PTHR31540:SF1">
    <property type="entry name" value="CENTROSOMAL PROTEIN OF 131 KDA"/>
    <property type="match status" value="1"/>
</dbReference>
<sequence length="967" mass="109149">MSLRPAADEEAVRKRRGERAQQARKEAILQLGKNTANPRGPPSRRAAPSPVSAVVQRSRCAVKLREKAAPKKEKESKTPEAIVEVPTVTPCGGNGPPANAASASAADPTRDGGAKVVDKGVEILPPVAVETEDDDKKMSAATAREVVPDPGESDVESVVLIDDGDDVKHSGRPAHILTHLSQMERSYLAWQPTQLPLPPPSPPLPGSSGPAAAPAAEPCITPVTSIPDHYPHSHTVTSPPPIIATYTHPPRPHSAHSLRLEPQPLSTSASQLPSSSSPPPPPPPPARRDVSAYHRIPYLSRSAGPRPTAPTARSDPAHSDLAASRLPPQQQPQSQPHAHPQPGNHHPDDGDATARRVDRILDFLKGVEEDDVKSAKNIQARHHSGDSIAAAGSAAVTDAKSGSTVGIAVFDGVKAKIMGQQMEIDEKARTLGVLKGELRRVKESLREQALEFKKDLKSKLALQRKEYETIIKRHLTFIDKLLAEKEELTKKCEALTGEVKALEKQFREKSIVLEEQHERDLKQQKELWAQAEKIKRDKWIQEKTKAIKDQTIKGLEPEIQRMLSVKPVFILTEQHKLQNRQMEEKYREELAREKNALIEQQARQTEAMRDRVVAERQRACEEEREFARQRYQKQLERDEMEFQQQRRKLLADFDEQKHAFLESHKQERQADDFAHRKQLDSLHRQMDAERANKDAALDEARRKHGAEIALLREKLAIEKEEWAAQYMTRVEVDMRNREKAFKEKLVAERDAEIEMVVQRLESETSCNSSESTRRYRMEVERLRAETADEVKQLRDQHSLALDRLVAAQNEQRSGEEFKRDLEKRLLQVQYESAAKDHLIREQKNELSRLKVDEETLVQSIRGDYAAQLDAKESALHTSADTIARHARELEELEARHQAEIDELVKEKVKSKNEYNERTVHLIEESVRKALGSKDQLLASLKGEAEELNMRNQHLERLLEQQRQELLS</sequence>
<comment type="caution">
    <text evidence="3">The sequence shown here is derived from an EMBL/GenBank/DDBJ whole genome shotgun (WGS) entry which is preliminary data.</text>
</comment>
<feature type="compositionally biased region" description="Pro residues" evidence="2">
    <location>
        <begin position="195"/>
        <end position="205"/>
    </location>
</feature>
<keyword evidence="4" id="KW-1185">Reference proteome</keyword>
<evidence type="ECO:0000313" key="3">
    <source>
        <dbReference type="EMBL" id="KAJ3178994.1"/>
    </source>
</evidence>
<reference evidence="3" key="1">
    <citation type="submission" date="2020-05" db="EMBL/GenBank/DDBJ databases">
        <title>Phylogenomic resolution of chytrid fungi.</title>
        <authorList>
            <person name="Stajich J.E."/>
            <person name="Amses K."/>
            <person name="Simmons R."/>
            <person name="Seto K."/>
            <person name="Myers J."/>
            <person name="Bonds A."/>
            <person name="Quandt C.A."/>
            <person name="Barry K."/>
            <person name="Liu P."/>
            <person name="Grigoriev I."/>
            <person name="Longcore J.E."/>
            <person name="James T.Y."/>
        </authorList>
    </citation>
    <scope>NUCLEOTIDE SEQUENCE</scope>
    <source>
        <strain evidence="3">JEL0379</strain>
    </source>
</reference>
<dbReference type="EMBL" id="JADGJQ010000023">
    <property type="protein sequence ID" value="KAJ3178994.1"/>
    <property type="molecule type" value="Genomic_DNA"/>
</dbReference>
<feature type="region of interest" description="Disordered" evidence="2">
    <location>
        <begin position="1"/>
        <end position="113"/>
    </location>
</feature>
<keyword evidence="1" id="KW-0175">Coiled coil</keyword>
<dbReference type="GO" id="GO:0035735">
    <property type="term" value="P:intraciliary transport involved in cilium assembly"/>
    <property type="evidence" value="ECO:0007669"/>
    <property type="project" value="InterPro"/>
</dbReference>
<dbReference type="PANTHER" id="PTHR31540">
    <property type="entry name" value="CENTROSOMAL PROTEIN OF 131 KDA"/>
    <property type="match status" value="1"/>
</dbReference>
<proteinExistence type="predicted"/>
<feature type="coiled-coil region" evidence="1">
    <location>
        <begin position="572"/>
        <end position="652"/>
    </location>
</feature>
<feature type="compositionally biased region" description="Pro residues" evidence="2">
    <location>
        <begin position="276"/>
        <end position="285"/>
    </location>
</feature>